<protein>
    <submittedName>
        <fullName evidence="1">Uncharacterized protein</fullName>
    </submittedName>
</protein>
<dbReference type="HOGENOM" id="CLU_2162118_0_0_1"/>
<name>B4FDP6_MAIZE</name>
<sequence length="111" mass="12001">MVVVGPCVLPRSSHLPSTPLFFFSFGVHRVLLLPFVCSGDRPPRRPALPLSLRVLSPQHQSDAPSIHMLWWSSTPASSAALVSSGFVSPTSVAASTHVRGCRIYDSDTPYT</sequence>
<dbReference type="EMBL" id="BT035234">
    <property type="protein sequence ID" value="ACF80239.1"/>
    <property type="molecule type" value="mRNA"/>
</dbReference>
<accession>B4FDP6</accession>
<dbReference type="AlphaFoldDB" id="B4FDP6"/>
<organism evidence="1">
    <name type="scientific">Zea mays</name>
    <name type="common">Maize</name>
    <dbReference type="NCBI Taxonomy" id="4577"/>
    <lineage>
        <taxon>Eukaryota</taxon>
        <taxon>Viridiplantae</taxon>
        <taxon>Streptophyta</taxon>
        <taxon>Embryophyta</taxon>
        <taxon>Tracheophyta</taxon>
        <taxon>Spermatophyta</taxon>
        <taxon>Magnoliopsida</taxon>
        <taxon>Liliopsida</taxon>
        <taxon>Poales</taxon>
        <taxon>Poaceae</taxon>
        <taxon>PACMAD clade</taxon>
        <taxon>Panicoideae</taxon>
        <taxon>Andropogonodae</taxon>
        <taxon>Andropogoneae</taxon>
        <taxon>Tripsacinae</taxon>
        <taxon>Zea</taxon>
    </lineage>
</organism>
<evidence type="ECO:0000313" key="1">
    <source>
        <dbReference type="EMBL" id="ACF80239.1"/>
    </source>
</evidence>
<reference evidence="1" key="1">
    <citation type="journal article" date="2009" name="PLoS Genet.">
        <title>Sequencing, mapping, and analysis of 27,455 maize full-length cDNAs.</title>
        <authorList>
            <person name="Soderlund C."/>
            <person name="Descour A."/>
            <person name="Kudrna D."/>
            <person name="Bomhoff M."/>
            <person name="Boyd L."/>
            <person name="Currie J."/>
            <person name="Angelova A."/>
            <person name="Collura K."/>
            <person name="Wissotski M."/>
            <person name="Ashley E."/>
            <person name="Morrow D."/>
            <person name="Fernandes J."/>
            <person name="Walbot V."/>
            <person name="Yu Y."/>
        </authorList>
    </citation>
    <scope>NUCLEOTIDE SEQUENCE</scope>
    <source>
        <strain evidence="1">B73</strain>
    </source>
</reference>
<proteinExistence type="evidence at transcript level"/>